<accession>A0A4Z1EAG4</accession>
<organism evidence="2 3">
    <name type="scientific">Botrytis tulipae</name>
    <dbReference type="NCBI Taxonomy" id="87230"/>
    <lineage>
        <taxon>Eukaryota</taxon>
        <taxon>Fungi</taxon>
        <taxon>Dikarya</taxon>
        <taxon>Ascomycota</taxon>
        <taxon>Pezizomycotina</taxon>
        <taxon>Leotiomycetes</taxon>
        <taxon>Helotiales</taxon>
        <taxon>Sclerotiniaceae</taxon>
        <taxon>Botrytis</taxon>
    </lineage>
</organism>
<sequence length="61" mass="6250">MRVSLLASASNLPHISKRSTPAAPAPTPTPKANEAPSHNCGQSANRLHRGYTICAASAQAA</sequence>
<dbReference type="Proteomes" id="UP000297777">
    <property type="component" value="Unassembled WGS sequence"/>
</dbReference>
<evidence type="ECO:0000313" key="3">
    <source>
        <dbReference type="Proteomes" id="UP000297777"/>
    </source>
</evidence>
<dbReference type="AlphaFoldDB" id="A0A4Z1EAG4"/>
<reference evidence="2 3" key="1">
    <citation type="submission" date="2017-12" db="EMBL/GenBank/DDBJ databases">
        <title>Comparative genomics of Botrytis spp.</title>
        <authorList>
            <person name="Valero-Jimenez C.A."/>
            <person name="Tapia P."/>
            <person name="Veloso J."/>
            <person name="Silva-Moreno E."/>
            <person name="Staats M."/>
            <person name="Valdes J.H."/>
            <person name="Van Kan J.A.L."/>
        </authorList>
    </citation>
    <scope>NUCLEOTIDE SEQUENCE [LARGE SCALE GENOMIC DNA]</scope>
    <source>
        <strain evidence="2 3">Bt9001</strain>
    </source>
</reference>
<dbReference type="EMBL" id="PQXH01000176">
    <property type="protein sequence ID" value="TGO09196.1"/>
    <property type="molecule type" value="Genomic_DNA"/>
</dbReference>
<protein>
    <submittedName>
        <fullName evidence="2">Uncharacterized protein</fullName>
    </submittedName>
</protein>
<name>A0A4Z1EAG4_9HELO</name>
<evidence type="ECO:0000256" key="1">
    <source>
        <dbReference type="SAM" id="MobiDB-lite"/>
    </source>
</evidence>
<feature type="region of interest" description="Disordered" evidence="1">
    <location>
        <begin position="1"/>
        <end position="44"/>
    </location>
</feature>
<keyword evidence="3" id="KW-1185">Reference proteome</keyword>
<comment type="caution">
    <text evidence="2">The sequence shown here is derived from an EMBL/GenBank/DDBJ whole genome shotgun (WGS) entry which is preliminary data.</text>
</comment>
<evidence type="ECO:0000313" key="2">
    <source>
        <dbReference type="EMBL" id="TGO09196.1"/>
    </source>
</evidence>
<gene>
    <name evidence="2" type="ORF">BTUL_0176g00080</name>
</gene>
<proteinExistence type="predicted"/>